<evidence type="ECO:0000313" key="3">
    <source>
        <dbReference type="Proteomes" id="UP000324800"/>
    </source>
</evidence>
<sequence length="322" mass="37075">MRRTFRSVDSQESKNEWWRPTFPVVIRTGMCWLVLITIGIVSMMFAVSVLSRIHLDEENIITRWPYPEIFDSENSENHLLESQECVINGMNEDPNSKISTQALLLNLSLTSKVIPALNVCGIVPLWANREFKITLPKLDVGYSWLIKQSSSDGNILINGTVELNSPDEARNHNFMSVNSSDYQICITMENVIEEKPITVDFYYIYQGLSAADQTNLFQKCEAQGLCRGYHYYYIMSPQYVNDQLCVVEYSEHIPKHLIILIGIVPFLISILISMGFAFKRTMGCIAYPFYRFTLTRDRKGNMLLMDMDNDLQIEEGRIDSNE</sequence>
<comment type="caution">
    <text evidence="2">The sequence shown here is derived from an EMBL/GenBank/DDBJ whole genome shotgun (WGS) entry which is preliminary data.</text>
</comment>
<feature type="transmembrane region" description="Helical" evidence="1">
    <location>
        <begin position="24"/>
        <end position="50"/>
    </location>
</feature>
<dbReference type="AlphaFoldDB" id="A0A5J4V4F9"/>
<name>A0A5J4V4F9_9EUKA</name>
<gene>
    <name evidence="2" type="ORF">EZS28_026688</name>
</gene>
<protein>
    <submittedName>
        <fullName evidence="2">Uncharacterized protein</fullName>
    </submittedName>
</protein>
<organism evidence="2 3">
    <name type="scientific">Streblomastix strix</name>
    <dbReference type="NCBI Taxonomy" id="222440"/>
    <lineage>
        <taxon>Eukaryota</taxon>
        <taxon>Metamonada</taxon>
        <taxon>Preaxostyla</taxon>
        <taxon>Oxymonadida</taxon>
        <taxon>Streblomastigidae</taxon>
        <taxon>Streblomastix</taxon>
    </lineage>
</organism>
<dbReference type="EMBL" id="SNRW01009584">
    <property type="protein sequence ID" value="KAA6377786.1"/>
    <property type="molecule type" value="Genomic_DNA"/>
</dbReference>
<proteinExistence type="predicted"/>
<keyword evidence="1" id="KW-0472">Membrane</keyword>
<keyword evidence="1" id="KW-0812">Transmembrane</keyword>
<reference evidence="2 3" key="1">
    <citation type="submission" date="2019-03" db="EMBL/GenBank/DDBJ databases">
        <title>Single cell metagenomics reveals metabolic interactions within the superorganism composed of flagellate Streblomastix strix and complex community of Bacteroidetes bacteria on its surface.</title>
        <authorList>
            <person name="Treitli S.C."/>
            <person name="Kolisko M."/>
            <person name="Husnik F."/>
            <person name="Keeling P."/>
            <person name="Hampl V."/>
        </authorList>
    </citation>
    <scope>NUCLEOTIDE SEQUENCE [LARGE SCALE GENOMIC DNA]</scope>
    <source>
        <strain evidence="2">ST1C</strain>
    </source>
</reference>
<accession>A0A5J4V4F9</accession>
<evidence type="ECO:0000313" key="2">
    <source>
        <dbReference type="EMBL" id="KAA6377786.1"/>
    </source>
</evidence>
<feature type="transmembrane region" description="Helical" evidence="1">
    <location>
        <begin position="257"/>
        <end position="278"/>
    </location>
</feature>
<dbReference type="Proteomes" id="UP000324800">
    <property type="component" value="Unassembled WGS sequence"/>
</dbReference>
<keyword evidence="1" id="KW-1133">Transmembrane helix</keyword>
<evidence type="ECO:0000256" key="1">
    <source>
        <dbReference type="SAM" id="Phobius"/>
    </source>
</evidence>